<dbReference type="InterPro" id="IPR001059">
    <property type="entry name" value="Transl_elong_P/YeiP_cen"/>
</dbReference>
<feature type="domain" description="Elongation factor P C-terminal" evidence="2">
    <location>
        <begin position="201"/>
        <end position="256"/>
    </location>
</feature>
<dbReference type="InterPro" id="IPR020599">
    <property type="entry name" value="Transl_elong_fac_P/YeiP"/>
</dbReference>
<evidence type="ECO:0000259" key="2">
    <source>
        <dbReference type="SMART" id="SM00841"/>
    </source>
</evidence>
<accession>A0A2P2LKF5</accession>
<dbReference type="InterPro" id="IPR015365">
    <property type="entry name" value="Elong-fact-P_C"/>
</dbReference>
<protein>
    <submittedName>
        <fullName evidence="4">Uncharacterized protein LOC105142313 isoform X1</fullName>
    </submittedName>
</protein>
<dbReference type="CDD" id="cd04470">
    <property type="entry name" value="S1_EF-P_repeat_1"/>
    <property type="match status" value="1"/>
</dbReference>
<evidence type="ECO:0000259" key="3">
    <source>
        <dbReference type="SMART" id="SM01185"/>
    </source>
</evidence>
<dbReference type="GO" id="GO:0005737">
    <property type="term" value="C:cytoplasm"/>
    <property type="evidence" value="ECO:0007669"/>
    <property type="project" value="InterPro"/>
</dbReference>
<sequence>MRALKLLQLSNRFSRDLYSIAPSSSFSLHKVRTLAIPSFSSSSNFRSSPGHHSTFSDNLYGSPWSAVQRRGAKVNAIHVKPGNVIEKSGRIYQVLEAEHKQQGRGGAMMQLELRDVDSGSKQSLRFGTEEAVERVYVEERSLTFLYTEGEMVYLMDPENFEQLEVPLDTFGKAAAYLKEEMKVKLQLYDGRPLSGSVPRKVTCSIKEIQVNPKGTTITPRYLKGLLDNGLSVQVPAYLEPGEEIVVNTDDNSFVSRANK</sequence>
<organism evidence="4">
    <name type="scientific">Rhizophora mucronata</name>
    <name type="common">Asiatic mangrove</name>
    <dbReference type="NCBI Taxonomy" id="61149"/>
    <lineage>
        <taxon>Eukaryota</taxon>
        <taxon>Viridiplantae</taxon>
        <taxon>Streptophyta</taxon>
        <taxon>Embryophyta</taxon>
        <taxon>Tracheophyta</taxon>
        <taxon>Spermatophyta</taxon>
        <taxon>Magnoliopsida</taxon>
        <taxon>eudicotyledons</taxon>
        <taxon>Gunneridae</taxon>
        <taxon>Pentapetalae</taxon>
        <taxon>rosids</taxon>
        <taxon>fabids</taxon>
        <taxon>Malpighiales</taxon>
        <taxon>Rhizophoraceae</taxon>
        <taxon>Rhizophora</taxon>
    </lineage>
</organism>
<proteinExistence type="inferred from homology"/>
<comment type="similarity">
    <text evidence="1">Belongs to the elongation factor P family.</text>
</comment>
<dbReference type="AlphaFoldDB" id="A0A2P2LKF5"/>
<dbReference type="SUPFAM" id="SSF50104">
    <property type="entry name" value="Translation proteins SH3-like domain"/>
    <property type="match status" value="1"/>
</dbReference>
<dbReference type="InterPro" id="IPR014722">
    <property type="entry name" value="Rib_uL2_dom2"/>
</dbReference>
<evidence type="ECO:0000313" key="4">
    <source>
        <dbReference type="EMBL" id="MBX18452.1"/>
    </source>
</evidence>
<dbReference type="NCBIfam" id="NF001810">
    <property type="entry name" value="PRK00529.1"/>
    <property type="match status" value="1"/>
</dbReference>
<dbReference type="EMBL" id="GGEC01037968">
    <property type="protein sequence ID" value="MBX18452.1"/>
    <property type="molecule type" value="Transcribed_RNA"/>
</dbReference>
<dbReference type="Gene3D" id="2.40.50.140">
    <property type="entry name" value="Nucleic acid-binding proteins"/>
    <property type="match status" value="2"/>
</dbReference>
<name>A0A2P2LKF5_RHIMU</name>
<reference evidence="4" key="1">
    <citation type="submission" date="2018-02" db="EMBL/GenBank/DDBJ databases">
        <title>Rhizophora mucronata_Transcriptome.</title>
        <authorList>
            <person name="Meera S.P."/>
            <person name="Sreeshan A."/>
            <person name="Augustine A."/>
        </authorList>
    </citation>
    <scope>NUCLEOTIDE SEQUENCE</scope>
    <source>
        <tissue evidence="4">Leaf</tissue>
    </source>
</reference>
<dbReference type="PANTHER" id="PTHR30053:SF14">
    <property type="entry name" value="TRANSLATION ELONGATION FACTOR KOW-LIKE DOMAIN-CONTAINING PROTEIN"/>
    <property type="match status" value="1"/>
</dbReference>
<dbReference type="Pfam" id="PF08207">
    <property type="entry name" value="EFP_N"/>
    <property type="match status" value="1"/>
</dbReference>
<dbReference type="InterPro" id="IPR012340">
    <property type="entry name" value="NA-bd_OB-fold"/>
</dbReference>
<dbReference type="Pfam" id="PF09285">
    <property type="entry name" value="Elong-fact-P_C"/>
    <property type="match status" value="1"/>
</dbReference>
<dbReference type="FunFam" id="2.40.50.140:FF:000009">
    <property type="entry name" value="Elongation factor P"/>
    <property type="match status" value="1"/>
</dbReference>
<dbReference type="SMART" id="SM00841">
    <property type="entry name" value="Elong-fact-P_C"/>
    <property type="match status" value="1"/>
</dbReference>
<dbReference type="PANTHER" id="PTHR30053">
    <property type="entry name" value="ELONGATION FACTOR P"/>
    <property type="match status" value="1"/>
</dbReference>
<dbReference type="Gene3D" id="2.30.30.30">
    <property type="match status" value="1"/>
</dbReference>
<dbReference type="InterPro" id="IPR008991">
    <property type="entry name" value="Translation_prot_SH3-like_sf"/>
</dbReference>
<dbReference type="Pfam" id="PF01132">
    <property type="entry name" value="EFP"/>
    <property type="match status" value="1"/>
</dbReference>
<dbReference type="InterPro" id="IPR013185">
    <property type="entry name" value="Transl_elong_KOW-like"/>
</dbReference>
<dbReference type="GO" id="GO:0003746">
    <property type="term" value="F:translation elongation factor activity"/>
    <property type="evidence" value="ECO:0007669"/>
    <property type="project" value="InterPro"/>
</dbReference>
<dbReference type="GO" id="GO:0043043">
    <property type="term" value="P:peptide biosynthetic process"/>
    <property type="evidence" value="ECO:0007669"/>
    <property type="project" value="InterPro"/>
</dbReference>
<dbReference type="SMART" id="SM01185">
    <property type="entry name" value="EFP"/>
    <property type="match status" value="1"/>
</dbReference>
<evidence type="ECO:0000256" key="1">
    <source>
        <dbReference type="ARBA" id="ARBA00009479"/>
    </source>
</evidence>
<dbReference type="SUPFAM" id="SSF50249">
    <property type="entry name" value="Nucleic acid-binding proteins"/>
    <property type="match status" value="2"/>
</dbReference>
<feature type="domain" description="Translation elongation factor P/YeiP central" evidence="3">
    <location>
        <begin position="139"/>
        <end position="193"/>
    </location>
</feature>